<evidence type="ECO:0000313" key="3">
    <source>
        <dbReference type="Proteomes" id="UP000248616"/>
    </source>
</evidence>
<dbReference type="RefSeq" id="WP_111543396.1">
    <property type="nucleotide sequence ID" value="NZ_MZXV01000013.1"/>
</dbReference>
<reference evidence="3" key="1">
    <citation type="submission" date="2017-03" db="EMBL/GenBank/DDBJ databases">
        <authorList>
            <person name="Safronova V.I."/>
            <person name="Sazanova A.L."/>
            <person name="Chirak E.R."/>
        </authorList>
    </citation>
    <scope>NUCLEOTIDE SEQUENCE [LARGE SCALE GENOMIC DNA]</scope>
    <source>
        <strain evidence="3">Ach-343</strain>
    </source>
</reference>
<feature type="compositionally biased region" description="Basic and acidic residues" evidence="1">
    <location>
        <begin position="430"/>
        <end position="440"/>
    </location>
</feature>
<dbReference type="AlphaFoldDB" id="A0A2W7CBK0"/>
<sequence>MTVMKTRRLSREEFVNWIAEAADGLPTLPRDIALRGSRPNDVTLVWPEHQSDARPVICVAESQLQDLFAFVSTYSTNLRPYTAYFRVIPLELIDILDNGAREHRNETRLARMIAGASIAEAWLAAARQSGRPSNVVPLLQSSLSSALGQVVLAGYNDLAFDWVQREWIETRAGLGDNMSDQNCEGISLAWRLVLAAMTTLSQAFLDRSGKLIATFIADAVEAKSVRPSMLRSLSVIAGPELDLVKLLAAPREERISRFNATIADFKSSGARGLQAEFLAGLMLAIAGNGSFDMIRSAREFDGWLDGAATWFGICAALFDESNVLAYANSAGRRVVRDLLRRDDPFGLPSRDIASTEFRFLETNKSDVFQLGAYGPGSVEVEILPNVATRILSRDSGQSGRSAEEREMLLRTMDEMSHLAERARRILQGPERAERQGDPYKPKRPNRYR</sequence>
<gene>
    <name evidence="2" type="ORF">B5V02_06840</name>
</gene>
<dbReference type="EMBL" id="MZXV01000013">
    <property type="protein sequence ID" value="PZV39651.1"/>
    <property type="molecule type" value="Genomic_DNA"/>
</dbReference>
<keyword evidence="3" id="KW-1185">Reference proteome</keyword>
<name>A0A2W7CBK0_9HYPH</name>
<dbReference type="OrthoDB" id="8438467at2"/>
<proteinExistence type="predicted"/>
<protein>
    <submittedName>
        <fullName evidence="2">Uncharacterized protein</fullName>
    </submittedName>
</protein>
<accession>A0A2W7CBK0</accession>
<organism evidence="2 3">
    <name type="scientific">Mesorhizobium kowhaii</name>
    <dbReference type="NCBI Taxonomy" id="1300272"/>
    <lineage>
        <taxon>Bacteria</taxon>
        <taxon>Pseudomonadati</taxon>
        <taxon>Pseudomonadota</taxon>
        <taxon>Alphaproteobacteria</taxon>
        <taxon>Hyphomicrobiales</taxon>
        <taxon>Phyllobacteriaceae</taxon>
        <taxon>Mesorhizobium</taxon>
    </lineage>
</organism>
<evidence type="ECO:0000256" key="1">
    <source>
        <dbReference type="SAM" id="MobiDB-lite"/>
    </source>
</evidence>
<dbReference type="Proteomes" id="UP000248616">
    <property type="component" value="Unassembled WGS sequence"/>
</dbReference>
<feature type="region of interest" description="Disordered" evidence="1">
    <location>
        <begin position="424"/>
        <end position="448"/>
    </location>
</feature>
<comment type="caution">
    <text evidence="2">The sequence shown here is derived from an EMBL/GenBank/DDBJ whole genome shotgun (WGS) entry which is preliminary data.</text>
</comment>
<evidence type="ECO:0000313" key="2">
    <source>
        <dbReference type="EMBL" id="PZV39651.1"/>
    </source>
</evidence>